<evidence type="ECO:0000256" key="4">
    <source>
        <dbReference type="ARBA" id="ARBA00022519"/>
    </source>
</evidence>
<evidence type="ECO:0000256" key="2">
    <source>
        <dbReference type="ARBA" id="ARBA00022448"/>
    </source>
</evidence>
<name>A0A518K9J1_9BACT</name>
<keyword evidence="4" id="KW-0997">Cell inner membrane</keyword>
<keyword evidence="7 9" id="KW-0472">Membrane</keyword>
<feature type="domain" description="Tripartite ATP-independent periplasmic transporters DctQ component" evidence="10">
    <location>
        <begin position="27"/>
        <end position="159"/>
    </location>
</feature>
<feature type="transmembrane region" description="Helical" evidence="9">
    <location>
        <begin position="51"/>
        <end position="70"/>
    </location>
</feature>
<feature type="transmembrane region" description="Helical" evidence="9">
    <location>
        <begin position="134"/>
        <end position="155"/>
    </location>
</feature>
<comment type="similarity">
    <text evidence="8">Belongs to the TRAP transporter small permease family.</text>
</comment>
<dbReference type="Proteomes" id="UP000316426">
    <property type="component" value="Chromosome"/>
</dbReference>
<keyword evidence="6 9" id="KW-1133">Transmembrane helix</keyword>
<keyword evidence="12" id="KW-1185">Reference proteome</keyword>
<feature type="transmembrane region" description="Helical" evidence="9">
    <location>
        <begin position="12"/>
        <end position="36"/>
    </location>
</feature>
<keyword evidence="3" id="KW-1003">Cell membrane</keyword>
<accession>A0A518K9J1</accession>
<evidence type="ECO:0000313" key="12">
    <source>
        <dbReference type="Proteomes" id="UP000316426"/>
    </source>
</evidence>
<dbReference type="InterPro" id="IPR007387">
    <property type="entry name" value="TRAP_DctQ"/>
</dbReference>
<proteinExistence type="inferred from homology"/>
<evidence type="ECO:0000259" key="10">
    <source>
        <dbReference type="Pfam" id="PF04290"/>
    </source>
</evidence>
<organism evidence="11 12">
    <name type="scientific">Botrimarina mediterranea</name>
    <dbReference type="NCBI Taxonomy" id="2528022"/>
    <lineage>
        <taxon>Bacteria</taxon>
        <taxon>Pseudomonadati</taxon>
        <taxon>Planctomycetota</taxon>
        <taxon>Planctomycetia</taxon>
        <taxon>Pirellulales</taxon>
        <taxon>Lacipirellulaceae</taxon>
        <taxon>Botrimarina</taxon>
    </lineage>
</organism>
<feature type="transmembrane region" description="Helical" evidence="9">
    <location>
        <begin position="91"/>
        <end position="114"/>
    </location>
</feature>
<evidence type="ECO:0000256" key="7">
    <source>
        <dbReference type="ARBA" id="ARBA00023136"/>
    </source>
</evidence>
<dbReference type="GO" id="GO:0005886">
    <property type="term" value="C:plasma membrane"/>
    <property type="evidence" value="ECO:0007669"/>
    <property type="project" value="UniProtKB-SubCell"/>
</dbReference>
<dbReference type="GO" id="GO:0015740">
    <property type="term" value="P:C4-dicarboxylate transport"/>
    <property type="evidence" value="ECO:0007669"/>
    <property type="project" value="TreeGrafter"/>
</dbReference>
<evidence type="ECO:0000256" key="5">
    <source>
        <dbReference type="ARBA" id="ARBA00022692"/>
    </source>
</evidence>
<evidence type="ECO:0000256" key="8">
    <source>
        <dbReference type="ARBA" id="ARBA00038436"/>
    </source>
</evidence>
<evidence type="ECO:0000313" key="11">
    <source>
        <dbReference type="EMBL" id="QDV74465.1"/>
    </source>
</evidence>
<dbReference type="KEGG" id="bmei:Spa11_26680"/>
<keyword evidence="2" id="KW-0813">Transport</keyword>
<evidence type="ECO:0000256" key="1">
    <source>
        <dbReference type="ARBA" id="ARBA00004429"/>
    </source>
</evidence>
<protein>
    <submittedName>
        <fullName evidence="11">2,3-diketo-L-gulonate TRAP transporter small permease protein YiaM</fullName>
    </submittedName>
</protein>
<dbReference type="Pfam" id="PF04290">
    <property type="entry name" value="DctQ"/>
    <property type="match status" value="1"/>
</dbReference>
<dbReference type="PANTHER" id="PTHR35011:SF2">
    <property type="entry name" value="2,3-DIKETO-L-GULONATE TRAP TRANSPORTER SMALL PERMEASE PROTEIN YIAM"/>
    <property type="match status" value="1"/>
</dbReference>
<dbReference type="EMBL" id="CP036349">
    <property type="protein sequence ID" value="QDV74465.1"/>
    <property type="molecule type" value="Genomic_DNA"/>
</dbReference>
<dbReference type="GO" id="GO:0022857">
    <property type="term" value="F:transmembrane transporter activity"/>
    <property type="evidence" value="ECO:0007669"/>
    <property type="project" value="TreeGrafter"/>
</dbReference>
<evidence type="ECO:0000256" key="3">
    <source>
        <dbReference type="ARBA" id="ARBA00022475"/>
    </source>
</evidence>
<comment type="subcellular location">
    <subcellularLocation>
        <location evidence="1">Cell inner membrane</location>
        <topology evidence="1">Multi-pass membrane protein</topology>
    </subcellularLocation>
</comment>
<dbReference type="PANTHER" id="PTHR35011">
    <property type="entry name" value="2,3-DIKETO-L-GULONATE TRAP TRANSPORTER SMALL PERMEASE PROTEIN YIAM"/>
    <property type="match status" value="1"/>
</dbReference>
<evidence type="ECO:0000256" key="9">
    <source>
        <dbReference type="SAM" id="Phobius"/>
    </source>
</evidence>
<reference evidence="11 12" key="1">
    <citation type="submission" date="2019-02" db="EMBL/GenBank/DDBJ databases">
        <title>Deep-cultivation of Planctomycetes and their phenomic and genomic characterization uncovers novel biology.</title>
        <authorList>
            <person name="Wiegand S."/>
            <person name="Jogler M."/>
            <person name="Boedeker C."/>
            <person name="Pinto D."/>
            <person name="Vollmers J."/>
            <person name="Rivas-Marin E."/>
            <person name="Kohn T."/>
            <person name="Peeters S.H."/>
            <person name="Heuer A."/>
            <person name="Rast P."/>
            <person name="Oberbeckmann S."/>
            <person name="Bunk B."/>
            <person name="Jeske O."/>
            <person name="Meyerdierks A."/>
            <person name="Storesund J.E."/>
            <person name="Kallscheuer N."/>
            <person name="Luecker S."/>
            <person name="Lage O.M."/>
            <person name="Pohl T."/>
            <person name="Merkel B.J."/>
            <person name="Hornburger P."/>
            <person name="Mueller R.-W."/>
            <person name="Bruemmer F."/>
            <person name="Labrenz M."/>
            <person name="Spormann A.M."/>
            <person name="Op den Camp H."/>
            <person name="Overmann J."/>
            <person name="Amann R."/>
            <person name="Jetten M.S.M."/>
            <person name="Mascher T."/>
            <person name="Medema M.H."/>
            <person name="Devos D.P."/>
            <person name="Kaster A.-K."/>
            <person name="Ovreas L."/>
            <person name="Rohde M."/>
            <person name="Galperin M.Y."/>
            <person name="Jogler C."/>
        </authorList>
    </citation>
    <scope>NUCLEOTIDE SEQUENCE [LARGE SCALE GENOMIC DNA]</scope>
    <source>
        <strain evidence="11 12">Spa11</strain>
    </source>
</reference>
<evidence type="ECO:0000256" key="6">
    <source>
        <dbReference type="ARBA" id="ARBA00022989"/>
    </source>
</evidence>
<dbReference type="RefSeq" id="WP_145112888.1">
    <property type="nucleotide sequence ID" value="NZ_CP036349.1"/>
</dbReference>
<keyword evidence="5 9" id="KW-0812">Transmembrane</keyword>
<dbReference type="AlphaFoldDB" id="A0A518K9J1"/>
<sequence length="171" mass="18570">MQQAFSTSCRGLCRLLEFALTAIVAALVLIVLWGVATRFLFDAPSWWTEETARLLLIWLTMLGAPVALARHEHLGLEVFVDTLDPATRRRVALFSEIVVLVFSLTVLLIGGGYLVAETLRAGQNTPALNIPMGYAYLATPIGGLGLVLVGVDRLWRLLATASDSQPEAPQP</sequence>
<dbReference type="InterPro" id="IPR055348">
    <property type="entry name" value="DctQ"/>
</dbReference>
<gene>
    <name evidence="11" type="primary">yiaM</name>
    <name evidence="11" type="ORF">Spa11_26680</name>
</gene>